<accession>A0A4P7LF10</accession>
<evidence type="ECO:0000313" key="1">
    <source>
        <dbReference type="EMBL" id="QBY54734.1"/>
    </source>
</evidence>
<sequence length="136" mass="15014">MLLSYLEDLPQHQETARPLRDVLPLKGRKFKQARSVSRPATIDQLEVCPLSRGMMSQPLSGRLQPGIRFFQPPIPAQPTAFLAVRLPEPNCAPAAIRAYHVPCALHDWVRVCLSAGGHRGDVSQGLSRTTDHTPFG</sequence>
<dbReference type="OrthoDB" id="6970815at2"/>
<organism evidence="1 2">
    <name type="scientific">Cupriavidus oxalaticus</name>
    <dbReference type="NCBI Taxonomy" id="96344"/>
    <lineage>
        <taxon>Bacteria</taxon>
        <taxon>Pseudomonadati</taxon>
        <taxon>Pseudomonadota</taxon>
        <taxon>Betaproteobacteria</taxon>
        <taxon>Burkholderiales</taxon>
        <taxon>Burkholderiaceae</taxon>
        <taxon>Cupriavidus</taxon>
    </lineage>
</organism>
<reference evidence="1 2" key="1">
    <citation type="submission" date="2019-03" db="EMBL/GenBank/DDBJ databases">
        <title>Efficiently degradation of phenoxyalkanoic acid herbicides by Cupriavidus oxalaticus strain X32.</title>
        <authorList>
            <person name="Sheng X."/>
        </authorList>
    </citation>
    <scope>NUCLEOTIDE SEQUENCE [LARGE SCALE GENOMIC DNA]</scope>
    <source>
        <strain evidence="1 2">X32</strain>
    </source>
</reference>
<dbReference type="KEGG" id="cox:E0W60_27610"/>
<name>A0A4P7LF10_9BURK</name>
<dbReference type="EMBL" id="CP038635">
    <property type="protein sequence ID" value="QBY54734.1"/>
    <property type="molecule type" value="Genomic_DNA"/>
</dbReference>
<evidence type="ECO:0000313" key="2">
    <source>
        <dbReference type="Proteomes" id="UP000295294"/>
    </source>
</evidence>
<dbReference type="Proteomes" id="UP000295294">
    <property type="component" value="Chromosome 2"/>
</dbReference>
<proteinExistence type="predicted"/>
<gene>
    <name evidence="1" type="ORF">E0W60_27610</name>
</gene>
<dbReference type="AlphaFoldDB" id="A0A4P7LF10"/>
<protein>
    <submittedName>
        <fullName evidence="1">Uncharacterized protein</fullName>
    </submittedName>
</protein>